<accession>A0A1U8Q031</accession>
<dbReference type="OrthoDB" id="1877784at2759"/>
<dbReference type="PANTHER" id="PTHR31225">
    <property type="entry name" value="OS04G0344100 PROTEIN-RELATED"/>
    <property type="match status" value="1"/>
</dbReference>
<dbReference type="InterPro" id="IPR008930">
    <property type="entry name" value="Terpenoid_cyclase/PrenylTrfase"/>
</dbReference>
<keyword evidence="2" id="KW-0460">Magnesium</keyword>
<feature type="domain" description="Terpene synthase metal-binding" evidence="5">
    <location>
        <begin position="266"/>
        <end position="506"/>
    </location>
</feature>
<proteinExistence type="predicted"/>
<dbReference type="GO" id="GO:0016102">
    <property type="term" value="P:diterpenoid biosynthetic process"/>
    <property type="evidence" value="ECO:0007669"/>
    <property type="project" value="InterPro"/>
</dbReference>
<dbReference type="Pfam" id="PF01397">
    <property type="entry name" value="Terpene_synth"/>
    <property type="match status" value="1"/>
</dbReference>
<dbReference type="InterPro" id="IPR050148">
    <property type="entry name" value="Terpene_synthase-like"/>
</dbReference>
<evidence type="ECO:0000313" key="6">
    <source>
        <dbReference type="Proteomes" id="UP000189703"/>
    </source>
</evidence>
<dbReference type="SUPFAM" id="SSF48576">
    <property type="entry name" value="Terpenoid synthases"/>
    <property type="match status" value="1"/>
</dbReference>
<dbReference type="FunCoup" id="A0A1U8Q031">
    <property type="interactions" value="15"/>
</dbReference>
<dbReference type="Gene3D" id="1.50.10.130">
    <property type="entry name" value="Terpene synthase, N-terminal domain"/>
    <property type="match status" value="1"/>
</dbReference>
<dbReference type="GO" id="GO:0000287">
    <property type="term" value="F:magnesium ion binding"/>
    <property type="evidence" value="ECO:0007669"/>
    <property type="project" value="InterPro"/>
</dbReference>
<dbReference type="InterPro" id="IPR005630">
    <property type="entry name" value="Terpene_synthase_metal-bd"/>
</dbReference>
<dbReference type="GO" id="GO:0010333">
    <property type="term" value="F:terpene synthase activity"/>
    <property type="evidence" value="ECO:0000318"/>
    <property type="project" value="GO_Central"/>
</dbReference>
<name>A0A1U8Q031_NELNU</name>
<dbReference type="InterPro" id="IPR044814">
    <property type="entry name" value="Terpene_cyclase_plant_C1"/>
</dbReference>
<dbReference type="SFLD" id="SFLDG01019">
    <property type="entry name" value="Terpene_Cyclase_Like_1_C_Termi"/>
    <property type="match status" value="1"/>
</dbReference>
<organism evidence="6 7">
    <name type="scientific">Nelumbo nucifera</name>
    <name type="common">Sacred lotus</name>
    <dbReference type="NCBI Taxonomy" id="4432"/>
    <lineage>
        <taxon>Eukaryota</taxon>
        <taxon>Viridiplantae</taxon>
        <taxon>Streptophyta</taxon>
        <taxon>Embryophyta</taxon>
        <taxon>Tracheophyta</taxon>
        <taxon>Spermatophyta</taxon>
        <taxon>Magnoliopsida</taxon>
        <taxon>Proteales</taxon>
        <taxon>Nelumbonaceae</taxon>
        <taxon>Nelumbo</taxon>
    </lineage>
</organism>
<dbReference type="CDD" id="cd00684">
    <property type="entry name" value="Terpene_cyclase_plant_C1"/>
    <property type="match status" value="1"/>
</dbReference>
<keyword evidence="3" id="KW-0456">Lyase</keyword>
<dbReference type="SFLD" id="SFLDS00005">
    <property type="entry name" value="Isoprenoid_Synthase_Type_I"/>
    <property type="match status" value="1"/>
</dbReference>
<dbReference type="OMA" id="TIHDACE"/>
<dbReference type="InParanoid" id="A0A1U8Q031"/>
<dbReference type="InterPro" id="IPR001906">
    <property type="entry name" value="Terpene_synth_N"/>
</dbReference>
<protein>
    <submittedName>
        <fullName evidence="7">Probable terpene synthase 2</fullName>
    </submittedName>
</protein>
<evidence type="ECO:0000256" key="2">
    <source>
        <dbReference type="ARBA" id="ARBA00022842"/>
    </source>
</evidence>
<dbReference type="STRING" id="4432.A0A1U8Q031"/>
<feature type="domain" description="Terpene synthase N-terminal" evidence="4">
    <location>
        <begin position="34"/>
        <end position="209"/>
    </location>
</feature>
<dbReference type="PANTHER" id="PTHR31225:SF93">
    <property type="entry name" value="ALPHA-HUMULENE_(-)-(E)-BETA-CARYOPHYLLENE SYNTHASE"/>
    <property type="match status" value="1"/>
</dbReference>
<keyword evidence="1" id="KW-0479">Metal-binding</keyword>
<dbReference type="AlphaFoldDB" id="A0A1U8Q031"/>
<dbReference type="InterPro" id="IPR034741">
    <property type="entry name" value="Terpene_cyclase-like_1_C"/>
</dbReference>
<dbReference type="Proteomes" id="UP000189703">
    <property type="component" value="Unplaced"/>
</dbReference>
<dbReference type="GO" id="GO:0046246">
    <property type="term" value="P:terpene biosynthetic process"/>
    <property type="evidence" value="ECO:0000318"/>
    <property type="project" value="GO_Central"/>
</dbReference>
<keyword evidence="6" id="KW-1185">Reference proteome</keyword>
<dbReference type="InterPro" id="IPR036965">
    <property type="entry name" value="Terpene_synth_N_sf"/>
</dbReference>
<dbReference type="eggNOG" id="ENOG502QUCN">
    <property type="taxonomic scope" value="Eukaryota"/>
</dbReference>
<dbReference type="Pfam" id="PF03936">
    <property type="entry name" value="Terpene_synth_C"/>
    <property type="match status" value="1"/>
</dbReference>
<evidence type="ECO:0000313" key="7">
    <source>
        <dbReference type="RefSeq" id="XP_019052154.1"/>
    </source>
</evidence>
<reference evidence="7" key="1">
    <citation type="submission" date="2025-08" db="UniProtKB">
        <authorList>
            <consortium name="RefSeq"/>
        </authorList>
    </citation>
    <scope>IDENTIFICATION</scope>
</reference>
<gene>
    <name evidence="7" type="primary">LOC104590986</name>
</gene>
<dbReference type="FunFam" id="1.50.10.130:FF:000001">
    <property type="entry name" value="Isoprene synthase, chloroplastic"/>
    <property type="match status" value="1"/>
</dbReference>
<dbReference type="SUPFAM" id="SSF48239">
    <property type="entry name" value="Terpenoid cyclases/Protein prenyltransferases"/>
    <property type="match status" value="1"/>
</dbReference>
<dbReference type="RefSeq" id="XP_019052154.1">
    <property type="nucleotide sequence ID" value="XM_019196609.1"/>
</dbReference>
<dbReference type="KEGG" id="nnu:104590986"/>
<evidence type="ECO:0000259" key="5">
    <source>
        <dbReference type="Pfam" id="PF03936"/>
    </source>
</evidence>
<dbReference type="InterPro" id="IPR008949">
    <property type="entry name" value="Isoprenoid_synthase_dom_sf"/>
</dbReference>
<evidence type="ECO:0000256" key="1">
    <source>
        <dbReference type="ARBA" id="ARBA00022723"/>
    </source>
</evidence>
<sequence>MHTQDSSSHPTLHSSSEIKKTEVIRHTANFSPSIWGDYFLAYTCDNKEPDTYDKQVEELKEEVKRLLTNSANRPLEILNLIDTLQRLGLSYHFEGERNQMLEQIFEAHISYFNDMGDDLHAVALLFRLLRQHGYNIPCDVFNKFKDERGNFKEILTRDIRGMLSLYEAAHLGIRGEDILDDVLSFTTTHLNTFVSNASSSLVKQMMHALEQPLHKGTVKLEARRFISFYEEDETRKEVILKLAKLDFNQVQLLHRKELSELSRWWKDMDFKTKTPYARDRVVELYHMWIVGIYPEPQYSVGRIILAKVIGLVSIIDDTYDAYGHFNELKLFTDAVERWDASETGKLPEYMKVIYLALLDVYNEIEQNMKKEGRSYCVSYPKEVMKTLVRAYFSEAKWLSQGCIPTVEEYLDISTISCGYPMLTLTSFVFMGEVATKEAFDFVSSTPKIVKNSSLICRLMDDIMSNEFEQKREHVCSAIECYMKQYGTSRQEAIDELRKVATNAWKEMNEELLQPALPLPLLLRPINLARVMDTYYKHGSSYTHPGKQMKDDIVSLFISPIPI</sequence>
<dbReference type="GeneID" id="104590986"/>
<dbReference type="FunFam" id="1.10.600.10:FF:000007">
    <property type="entry name" value="Isoprene synthase, chloroplastic"/>
    <property type="match status" value="1"/>
</dbReference>
<dbReference type="Gene3D" id="1.10.600.10">
    <property type="entry name" value="Farnesyl Diphosphate Synthase"/>
    <property type="match status" value="1"/>
</dbReference>
<evidence type="ECO:0000259" key="4">
    <source>
        <dbReference type="Pfam" id="PF01397"/>
    </source>
</evidence>
<evidence type="ECO:0000256" key="3">
    <source>
        <dbReference type="ARBA" id="ARBA00023239"/>
    </source>
</evidence>